<gene>
    <name evidence="1" type="ORF">MARA_06670</name>
</gene>
<accession>A0A7I7RTB6</accession>
<sequence>MTAMVTRTPQLARRLFDRFEPVHALTYFSPESISAFDNAGYRGFWMSYFAGRSAPLGAVAAEVVAAKFYNFSPAHVARALPSAWTFAPPSAALEAREQSAAAALRRCGIADDDQTRTATALLKRAARSAPWAGRPLFAANLALPWPDDPVARLWHATTLLREQRGDAHVAVLVANGISGRESNVLHSLADRVPREFIVKSRHYDEDEWRDCTGRLVERGLVDDAGALTDAGRDLKQRIEDTTDALALPAFDALDDADLTLLFRTLTPITRTVIAAGDIPAATPMGLGRDDLDDDKPHLR</sequence>
<name>A0A7I7RTB6_9MYCO</name>
<proteinExistence type="predicted"/>
<dbReference type="AlphaFoldDB" id="A0A7I7RTB6"/>
<dbReference type="KEGG" id="marz:MARA_06670"/>
<evidence type="ECO:0008006" key="3">
    <source>
        <dbReference type="Google" id="ProtNLM"/>
    </source>
</evidence>
<evidence type="ECO:0000313" key="1">
    <source>
        <dbReference type="EMBL" id="BBY47199.1"/>
    </source>
</evidence>
<reference evidence="1 2" key="1">
    <citation type="journal article" date="2019" name="Emerg. Microbes Infect.">
        <title>Comprehensive subspecies identification of 175 nontuberculous mycobacteria species based on 7547 genomic profiles.</title>
        <authorList>
            <person name="Matsumoto Y."/>
            <person name="Kinjo T."/>
            <person name="Motooka D."/>
            <person name="Nabeya D."/>
            <person name="Jung N."/>
            <person name="Uechi K."/>
            <person name="Horii T."/>
            <person name="Iida T."/>
            <person name="Fujita J."/>
            <person name="Nakamura S."/>
        </authorList>
    </citation>
    <scope>NUCLEOTIDE SEQUENCE [LARGE SCALE GENOMIC DNA]</scope>
    <source>
        <strain evidence="1 2">JCM 18538</strain>
    </source>
</reference>
<geneLocation type="plasmid" evidence="2">
    <name>pjcm18538 dna</name>
</geneLocation>
<dbReference type="NCBIfam" id="NF047719">
    <property type="entry name" value="SCO6745_fam_HTH"/>
    <property type="match status" value="1"/>
</dbReference>
<evidence type="ECO:0000313" key="2">
    <source>
        <dbReference type="Proteomes" id="UP000467428"/>
    </source>
</evidence>
<protein>
    <recommendedName>
        <fullName evidence="3">SalK</fullName>
    </recommendedName>
</protein>
<dbReference type="Proteomes" id="UP000467428">
    <property type="component" value="Chromosome"/>
</dbReference>
<dbReference type="EMBL" id="AP022593">
    <property type="protein sequence ID" value="BBY47199.1"/>
    <property type="molecule type" value="Genomic_DNA"/>
</dbReference>
<dbReference type="Pfam" id="PF21863">
    <property type="entry name" value="HTH_67"/>
    <property type="match status" value="1"/>
</dbReference>
<keyword evidence="2" id="KW-1185">Reference proteome</keyword>
<organism evidence="1 2">
    <name type="scientific">Mycolicibacterium arabiense</name>
    <dbReference type="NCBI Taxonomy" id="1286181"/>
    <lineage>
        <taxon>Bacteria</taxon>
        <taxon>Bacillati</taxon>
        <taxon>Actinomycetota</taxon>
        <taxon>Actinomycetes</taxon>
        <taxon>Mycobacteriales</taxon>
        <taxon>Mycobacteriaceae</taxon>
        <taxon>Mycolicibacterium</taxon>
    </lineage>
</organism>
<dbReference type="InterPro" id="IPR054058">
    <property type="entry name" value="HTH_67"/>
</dbReference>